<gene>
    <name evidence="1" type="ORF">GA0070563_10483</name>
</gene>
<accession>A0A1C4WWI8</accession>
<evidence type="ECO:0000313" key="1">
    <source>
        <dbReference type="EMBL" id="SCF00606.1"/>
    </source>
</evidence>
<reference evidence="2" key="1">
    <citation type="submission" date="2016-06" db="EMBL/GenBank/DDBJ databases">
        <authorList>
            <person name="Varghese N."/>
            <person name="Submissions Spin"/>
        </authorList>
    </citation>
    <scope>NUCLEOTIDE SEQUENCE [LARGE SCALE GENOMIC DNA]</scope>
    <source>
        <strain evidence="2">DSM 43168</strain>
    </source>
</reference>
<dbReference type="Proteomes" id="UP000183585">
    <property type="component" value="Unassembled WGS sequence"/>
</dbReference>
<sequence length="136" mass="14220">MSGVDLDAIEALVNAATDGPWTAHDDGLVWAERPGDPVSGSVQQADADFIAAARSAVSAMAAEIRQLRAALAAATPQILTTEPGPEVTAVWDSDGDKWIRHPDGGWQRDKLAGRVATWGQISIWAPITATPPAAGR</sequence>
<name>A0A1C4WWI8_9ACTN</name>
<proteinExistence type="predicted"/>
<evidence type="ECO:0000313" key="2">
    <source>
        <dbReference type="Proteomes" id="UP000183585"/>
    </source>
</evidence>
<organism evidence="1 2">
    <name type="scientific">Micromonospora carbonacea</name>
    <dbReference type="NCBI Taxonomy" id="47853"/>
    <lineage>
        <taxon>Bacteria</taxon>
        <taxon>Bacillati</taxon>
        <taxon>Actinomycetota</taxon>
        <taxon>Actinomycetes</taxon>
        <taxon>Micromonosporales</taxon>
        <taxon>Micromonosporaceae</taxon>
        <taxon>Micromonospora</taxon>
    </lineage>
</organism>
<protein>
    <submittedName>
        <fullName evidence="1">Uncharacterized protein</fullName>
    </submittedName>
</protein>
<keyword evidence="2" id="KW-1185">Reference proteome</keyword>
<dbReference type="AlphaFoldDB" id="A0A1C4WWI8"/>
<dbReference type="EMBL" id="FMCT01000004">
    <property type="protein sequence ID" value="SCF00606.1"/>
    <property type="molecule type" value="Genomic_DNA"/>
</dbReference>
<dbReference type="RefSeq" id="WP_074474147.1">
    <property type="nucleotide sequence ID" value="NZ_FMCT01000004.1"/>
</dbReference>